<evidence type="ECO:0000313" key="2">
    <source>
        <dbReference type="Proteomes" id="UP001174936"/>
    </source>
</evidence>
<dbReference type="AlphaFoldDB" id="A0AA39XX31"/>
<keyword evidence="2" id="KW-1185">Reference proteome</keyword>
<gene>
    <name evidence="1" type="ORF">B0T16DRAFT_461887</name>
</gene>
<proteinExistence type="predicted"/>
<evidence type="ECO:0000313" key="1">
    <source>
        <dbReference type="EMBL" id="KAK0641863.1"/>
    </source>
</evidence>
<reference evidence="1" key="1">
    <citation type="submission" date="2023-06" db="EMBL/GenBank/DDBJ databases">
        <title>Genome-scale phylogeny and comparative genomics of the fungal order Sordariales.</title>
        <authorList>
            <consortium name="Lawrence Berkeley National Laboratory"/>
            <person name="Hensen N."/>
            <person name="Bonometti L."/>
            <person name="Westerberg I."/>
            <person name="Brannstrom I.O."/>
            <person name="Guillou S."/>
            <person name="Cros-Aarteil S."/>
            <person name="Calhoun S."/>
            <person name="Haridas S."/>
            <person name="Kuo A."/>
            <person name="Mondo S."/>
            <person name="Pangilinan J."/>
            <person name="Riley R."/>
            <person name="Labutti K."/>
            <person name="Andreopoulos B."/>
            <person name="Lipzen A."/>
            <person name="Chen C."/>
            <person name="Yanf M."/>
            <person name="Daum C."/>
            <person name="Ng V."/>
            <person name="Clum A."/>
            <person name="Steindorff A."/>
            <person name="Ohm R."/>
            <person name="Martin F."/>
            <person name="Silar P."/>
            <person name="Natvig D."/>
            <person name="Lalanne C."/>
            <person name="Gautier V."/>
            <person name="Ament-Velasquez S.L."/>
            <person name="Kruys A."/>
            <person name="Hutchinson M.I."/>
            <person name="Powell A.J."/>
            <person name="Barry K."/>
            <person name="Miller A.N."/>
            <person name="Grigoriev I.V."/>
            <person name="Debuchy R."/>
            <person name="Gladieux P."/>
            <person name="Thoren M.H."/>
            <person name="Johannesson H."/>
        </authorList>
    </citation>
    <scope>NUCLEOTIDE SEQUENCE</scope>
    <source>
        <strain evidence="1">SMH2532-1</strain>
    </source>
</reference>
<protein>
    <recommendedName>
        <fullName evidence="3">Heterokaryon incompatibility domain-containing protein</fullName>
    </recommendedName>
</protein>
<comment type="caution">
    <text evidence="1">The sequence shown here is derived from an EMBL/GenBank/DDBJ whole genome shotgun (WGS) entry which is preliminary data.</text>
</comment>
<dbReference type="Proteomes" id="UP001174936">
    <property type="component" value="Unassembled WGS sequence"/>
</dbReference>
<name>A0AA39XX31_9PEZI</name>
<evidence type="ECO:0008006" key="3">
    <source>
        <dbReference type="Google" id="ProtNLM"/>
    </source>
</evidence>
<accession>A0AA39XX31</accession>
<sequence>MAWTTNSLPPTPDLISPSDCAHLEALTRFPYWRRSWVYQEASTPRVPSKLWCGTKKIRFDAMIIAKALIRQHILSDRVLSQLLSPDFKAANSVFTRMSCAQIPTLILCSGPENVPRILSHTPLAALEVACLKKRSNCSIPAGFIRSPASG</sequence>
<dbReference type="EMBL" id="JAULSV010000006">
    <property type="protein sequence ID" value="KAK0641863.1"/>
    <property type="molecule type" value="Genomic_DNA"/>
</dbReference>
<organism evidence="1 2">
    <name type="scientific">Cercophora newfieldiana</name>
    <dbReference type="NCBI Taxonomy" id="92897"/>
    <lineage>
        <taxon>Eukaryota</taxon>
        <taxon>Fungi</taxon>
        <taxon>Dikarya</taxon>
        <taxon>Ascomycota</taxon>
        <taxon>Pezizomycotina</taxon>
        <taxon>Sordariomycetes</taxon>
        <taxon>Sordariomycetidae</taxon>
        <taxon>Sordariales</taxon>
        <taxon>Lasiosphaeriaceae</taxon>
        <taxon>Cercophora</taxon>
    </lineage>
</organism>